<dbReference type="EnsemblProtists" id="EOD39444">
    <property type="protein sequence ID" value="EOD39444"/>
    <property type="gene ID" value="EMIHUDRAFT_426304"/>
</dbReference>
<protein>
    <recommendedName>
        <fullName evidence="4">tRNA 4-demethylwyosine synthase (AdoMet-dependent)</fullName>
        <ecNumber evidence="4">4.1.3.44</ecNumber>
    </recommendedName>
</protein>
<dbReference type="PaxDb" id="2903-EOD39444"/>
<evidence type="ECO:0000256" key="10">
    <source>
        <dbReference type="ARBA" id="ARBA00023004"/>
    </source>
</evidence>
<reference evidence="19" key="1">
    <citation type="journal article" date="2013" name="Nature">
        <title>Pan genome of the phytoplankton Emiliania underpins its global distribution.</title>
        <authorList>
            <person name="Read B.A."/>
            <person name="Kegel J."/>
            <person name="Klute M.J."/>
            <person name="Kuo A."/>
            <person name="Lefebvre S.C."/>
            <person name="Maumus F."/>
            <person name="Mayer C."/>
            <person name="Miller J."/>
            <person name="Monier A."/>
            <person name="Salamov A."/>
            <person name="Young J."/>
            <person name="Aguilar M."/>
            <person name="Claverie J.M."/>
            <person name="Frickenhaus S."/>
            <person name="Gonzalez K."/>
            <person name="Herman E.K."/>
            <person name="Lin Y.C."/>
            <person name="Napier J."/>
            <person name="Ogata H."/>
            <person name="Sarno A.F."/>
            <person name="Shmutz J."/>
            <person name="Schroeder D."/>
            <person name="de Vargas C."/>
            <person name="Verret F."/>
            <person name="von Dassow P."/>
            <person name="Valentin K."/>
            <person name="Van de Peer Y."/>
            <person name="Wheeler G."/>
            <person name="Dacks J.B."/>
            <person name="Delwiche C.F."/>
            <person name="Dyhrman S.T."/>
            <person name="Glockner G."/>
            <person name="John U."/>
            <person name="Richards T."/>
            <person name="Worden A.Z."/>
            <person name="Zhang X."/>
            <person name="Grigoriev I.V."/>
            <person name="Allen A.E."/>
            <person name="Bidle K."/>
            <person name="Borodovsky M."/>
            <person name="Bowler C."/>
            <person name="Brownlee C."/>
            <person name="Cock J.M."/>
            <person name="Elias M."/>
            <person name="Gladyshev V.N."/>
            <person name="Groth M."/>
            <person name="Guda C."/>
            <person name="Hadaegh A."/>
            <person name="Iglesias-Rodriguez M.D."/>
            <person name="Jenkins J."/>
            <person name="Jones B.M."/>
            <person name="Lawson T."/>
            <person name="Leese F."/>
            <person name="Lindquist E."/>
            <person name="Lobanov A."/>
            <person name="Lomsadze A."/>
            <person name="Malik S.B."/>
            <person name="Marsh M.E."/>
            <person name="Mackinder L."/>
            <person name="Mock T."/>
            <person name="Mueller-Roeber B."/>
            <person name="Pagarete A."/>
            <person name="Parker M."/>
            <person name="Probert I."/>
            <person name="Quesneville H."/>
            <person name="Raines C."/>
            <person name="Rensing S.A."/>
            <person name="Riano-Pachon D.M."/>
            <person name="Richier S."/>
            <person name="Rokitta S."/>
            <person name="Shiraiwa Y."/>
            <person name="Soanes D.M."/>
            <person name="van der Giezen M."/>
            <person name="Wahlund T.M."/>
            <person name="Williams B."/>
            <person name="Wilson W."/>
            <person name="Wolfe G."/>
            <person name="Wurch L.L."/>
        </authorList>
    </citation>
    <scope>NUCLEOTIDE SEQUENCE</scope>
</reference>
<dbReference type="SUPFAM" id="SSF102114">
    <property type="entry name" value="Radical SAM enzymes"/>
    <property type="match status" value="1"/>
</dbReference>
<dbReference type="PROSITE" id="PS50902">
    <property type="entry name" value="FLAVODOXIN_LIKE"/>
    <property type="match status" value="1"/>
</dbReference>
<dbReference type="STRING" id="2903.R1G0V7"/>
<feature type="compositionally biased region" description="Acidic residues" evidence="15">
    <location>
        <begin position="255"/>
        <end position="278"/>
    </location>
</feature>
<evidence type="ECO:0000256" key="15">
    <source>
        <dbReference type="SAM" id="MobiDB-lite"/>
    </source>
</evidence>
<dbReference type="GO" id="GO:0010181">
    <property type="term" value="F:FMN binding"/>
    <property type="evidence" value="ECO:0007669"/>
    <property type="project" value="InterPro"/>
</dbReference>
<comment type="cofactor">
    <cofactor evidence="1">
        <name>[4Fe-4S] cluster</name>
        <dbReference type="ChEBI" id="CHEBI:49883"/>
    </cofactor>
</comment>
<dbReference type="Proteomes" id="UP000013827">
    <property type="component" value="Unassembled WGS sequence"/>
</dbReference>
<dbReference type="SFLD" id="SFLDG01071">
    <property type="entry name" value="tRNA_wybutosine-synthesizing"/>
    <property type="match status" value="1"/>
</dbReference>
<evidence type="ECO:0000256" key="6">
    <source>
        <dbReference type="ARBA" id="ARBA00022691"/>
    </source>
</evidence>
<dbReference type="SFLD" id="SFLDF00284">
    <property type="entry name" value="tRNA_wybutosine-synthesizing"/>
    <property type="match status" value="1"/>
</dbReference>
<dbReference type="InterPro" id="IPR013785">
    <property type="entry name" value="Aldolase_TIM"/>
</dbReference>
<dbReference type="KEGG" id="ehx:EMIHUDRAFT_426304"/>
<evidence type="ECO:0000256" key="14">
    <source>
        <dbReference type="ARBA" id="ARBA00049466"/>
    </source>
</evidence>
<evidence type="ECO:0000313" key="19">
    <source>
        <dbReference type="Proteomes" id="UP000013827"/>
    </source>
</evidence>
<feature type="domain" description="Flavodoxin-like" evidence="16">
    <location>
        <begin position="63"/>
        <end position="212"/>
    </location>
</feature>
<evidence type="ECO:0000256" key="12">
    <source>
        <dbReference type="ARBA" id="ARBA00023239"/>
    </source>
</evidence>
<keyword evidence="11" id="KW-0411">Iron-sulfur</keyword>
<comment type="function">
    <text evidence="13">Probable component of the wybutosine biosynthesis pathway. Wybutosine is a hyper modified guanosine with a tricyclic base found at the 3'-position adjacent to the anticodon of eukaryotic phenylalanine tRNA. Catalyzes the condensation of N-methylguanine with 2 carbon atoms from pyruvate to form the tricyclic 4-demethylwyosine, an intermediate in wybutosine biosynthesis.</text>
</comment>
<proteinExistence type="inferred from homology"/>
<evidence type="ECO:0000313" key="18">
    <source>
        <dbReference type="EnsemblProtists" id="EOD39444"/>
    </source>
</evidence>
<dbReference type="InterPro" id="IPR008254">
    <property type="entry name" value="Flavodoxin/NO_synth"/>
</dbReference>
<dbReference type="RefSeq" id="XP_005791873.1">
    <property type="nucleotide sequence ID" value="XM_005791816.1"/>
</dbReference>
<keyword evidence="7" id="KW-0819">tRNA processing</keyword>
<dbReference type="Pfam" id="PF00258">
    <property type="entry name" value="Flavodoxin_1"/>
    <property type="match status" value="1"/>
</dbReference>
<dbReference type="HOGENOM" id="CLU_007952_1_2_1"/>
<evidence type="ECO:0000256" key="11">
    <source>
        <dbReference type="ARBA" id="ARBA00023014"/>
    </source>
</evidence>
<dbReference type="GO" id="GO:0031591">
    <property type="term" value="P:wybutosine biosynthetic process"/>
    <property type="evidence" value="ECO:0007669"/>
    <property type="project" value="TreeGrafter"/>
</dbReference>
<evidence type="ECO:0000256" key="13">
    <source>
        <dbReference type="ARBA" id="ARBA00025368"/>
    </source>
</evidence>
<dbReference type="OMA" id="RAFNEWC"/>
<dbReference type="InterPro" id="IPR013917">
    <property type="entry name" value="tRNA_wybutosine-synth"/>
</dbReference>
<keyword evidence="6" id="KW-0949">S-adenosyl-L-methionine</keyword>
<dbReference type="CDD" id="cd01335">
    <property type="entry name" value="Radical_SAM"/>
    <property type="match status" value="1"/>
</dbReference>
<organism evidence="18 19">
    <name type="scientific">Emiliania huxleyi (strain CCMP1516)</name>
    <dbReference type="NCBI Taxonomy" id="280463"/>
    <lineage>
        <taxon>Eukaryota</taxon>
        <taxon>Haptista</taxon>
        <taxon>Haptophyta</taxon>
        <taxon>Prymnesiophyceae</taxon>
        <taxon>Isochrysidales</taxon>
        <taxon>Noelaerhabdaceae</taxon>
        <taxon>Emiliania</taxon>
    </lineage>
</organism>
<evidence type="ECO:0000256" key="8">
    <source>
        <dbReference type="ARBA" id="ARBA00022723"/>
    </source>
</evidence>
<evidence type="ECO:0000256" key="7">
    <source>
        <dbReference type="ARBA" id="ARBA00022694"/>
    </source>
</evidence>
<dbReference type="EC" id="4.1.3.44" evidence="4"/>
<dbReference type="InterPro" id="IPR034556">
    <property type="entry name" value="tRNA_wybutosine-synthase"/>
</dbReference>
<dbReference type="Pfam" id="PF08608">
    <property type="entry name" value="Wyosine_form"/>
    <property type="match status" value="1"/>
</dbReference>
<dbReference type="PROSITE" id="PS51918">
    <property type="entry name" value="RADICAL_SAM"/>
    <property type="match status" value="1"/>
</dbReference>
<dbReference type="Pfam" id="PF04055">
    <property type="entry name" value="Radical_SAM"/>
    <property type="match status" value="1"/>
</dbReference>
<comment type="similarity">
    <text evidence="3">Belongs to the TYW1 family.</text>
</comment>
<evidence type="ECO:0000256" key="4">
    <source>
        <dbReference type="ARBA" id="ARBA00012821"/>
    </source>
</evidence>
<feature type="region of interest" description="Disordered" evidence="15">
    <location>
        <begin position="226"/>
        <end position="289"/>
    </location>
</feature>
<dbReference type="PANTHER" id="PTHR13930">
    <property type="entry name" value="S-ADENOSYL-L-METHIONINE-DEPENDENT TRNA 4-DEMETHYLWYOSINE SYNTHASE"/>
    <property type="match status" value="1"/>
</dbReference>
<sequence length="713" mass="76671">MSLLRLDLLPAPLLAALSIFALTLVYVIFGAAPSPPEASAAASAADSSAAAAAGRPASGRQPVVVFYGTLKGGSRRLAERLAAALREAGVAAETVSLIGYDTDGLTSLECAAFVIATYEGGVPPPGCEAAVDSLASAAADFRGTDLDLRSLRFSVFGCGNSEYPRRDFNAAARRLDGSIRRLGGVRVARSCWGDDIDNRLSEQFGEWSARAVPSLAAAARPRSGADAAAKRGAARDGSAGAEQAAGGQDGRAVGLEDENGDEEDEGEGEEDGEEEDADQGGLSDSGGLVDVEDLGARMSKRAAAAGGEGRKKMVSESLRKSLTKQGYKIVGSHSGVKLCRWTKAMLRGRGGCYKHTFYGIASYSCMEATPSLACANKCVFCWRHHDNPVGTSFRWEVDDPHELVEGFEREHLKMVKSLRGAGRGWAGVDRGGARVGILPERLEDALRRVRHCALSLVGEPIIYPRINAFLAELHRRRISTFMVTNAQFPKEMEQLVPCTQLYISIDAPTREQLKAVDRPLFSDFWERFNECARVHRQRTVFRLTLVNGWNDSELDAYAELVRRGAPDLIEVKGVTYCGDSKASPLAHESTAPLLHCPFHHEVRAYCERLAAAAGPGYTIASEHAHSNCVLIAADAFCRDGVWHTWIDYERFFDLYQDWQANGTEFTAAEYAAPTPSWAVYDPLATDGGFDPAERRVAGKQGAAKRAASGAAAS</sequence>
<evidence type="ECO:0000256" key="5">
    <source>
        <dbReference type="ARBA" id="ARBA00022485"/>
    </source>
</evidence>
<dbReference type="GeneID" id="17284715"/>
<dbReference type="InterPro" id="IPR007197">
    <property type="entry name" value="rSAM"/>
</dbReference>
<accession>A0A0D3KUK9</accession>
<dbReference type="SFLD" id="SFLDS00029">
    <property type="entry name" value="Radical_SAM"/>
    <property type="match status" value="1"/>
</dbReference>
<feature type="compositionally biased region" description="Low complexity" evidence="15">
    <location>
        <begin position="226"/>
        <end position="252"/>
    </location>
</feature>
<keyword evidence="19" id="KW-1185">Reference proteome</keyword>
<keyword evidence="9" id="KW-0547">Nucleotide-binding</keyword>
<keyword evidence="12" id="KW-0456">Lyase</keyword>
<dbReference type="GO" id="GO:0102521">
    <property type="term" value="F:tRNA-4-demethylwyosine synthase activity"/>
    <property type="evidence" value="ECO:0007669"/>
    <property type="project" value="UniProtKB-EC"/>
</dbReference>
<dbReference type="Gene3D" id="3.40.50.360">
    <property type="match status" value="1"/>
</dbReference>
<dbReference type="GO" id="GO:0051539">
    <property type="term" value="F:4 iron, 4 sulfur cluster binding"/>
    <property type="evidence" value="ECO:0007669"/>
    <property type="project" value="UniProtKB-KW"/>
</dbReference>
<evidence type="ECO:0000256" key="1">
    <source>
        <dbReference type="ARBA" id="ARBA00001966"/>
    </source>
</evidence>
<name>A0A0D3KUK9_EMIH1</name>
<comment type="catalytic activity">
    <reaction evidence="14">
        <text>N(1)-methylguanosine(37) in tRNA(Phe) + pyruvate + S-adenosyl-L-methionine = 4-demethylwyosine(37) in tRNA(Phe) + 5'-deoxyadenosine + L-methionine + CO2 + H2O</text>
        <dbReference type="Rhea" id="RHEA:36347"/>
        <dbReference type="Rhea" id="RHEA-COMP:10164"/>
        <dbReference type="Rhea" id="RHEA-COMP:10165"/>
        <dbReference type="ChEBI" id="CHEBI:15361"/>
        <dbReference type="ChEBI" id="CHEBI:15377"/>
        <dbReference type="ChEBI" id="CHEBI:16526"/>
        <dbReference type="ChEBI" id="CHEBI:17319"/>
        <dbReference type="ChEBI" id="CHEBI:57844"/>
        <dbReference type="ChEBI" id="CHEBI:59789"/>
        <dbReference type="ChEBI" id="CHEBI:64315"/>
        <dbReference type="ChEBI" id="CHEBI:73542"/>
        <dbReference type="EC" id="4.1.3.44"/>
    </reaction>
</comment>
<reference evidence="18" key="2">
    <citation type="submission" date="2024-10" db="UniProtKB">
        <authorList>
            <consortium name="EnsemblProtists"/>
        </authorList>
    </citation>
    <scope>IDENTIFICATION</scope>
</reference>
<dbReference type="AlphaFoldDB" id="A0A0D3KUK9"/>
<dbReference type="GO" id="GO:0046872">
    <property type="term" value="F:metal ion binding"/>
    <property type="evidence" value="ECO:0007669"/>
    <property type="project" value="UniProtKB-KW"/>
</dbReference>
<dbReference type="InterPro" id="IPR058240">
    <property type="entry name" value="rSAM_sf"/>
</dbReference>
<dbReference type="PRINTS" id="PR00369">
    <property type="entry name" value="FLAVODOXIN"/>
</dbReference>
<comment type="pathway">
    <text evidence="2">tRNA modification; wybutosine-tRNA(Phe) biosynthesis.</text>
</comment>
<keyword evidence="8" id="KW-0479">Metal-binding</keyword>
<dbReference type="SUPFAM" id="SSF52218">
    <property type="entry name" value="Flavoproteins"/>
    <property type="match status" value="1"/>
</dbReference>
<evidence type="ECO:0000259" key="16">
    <source>
        <dbReference type="PROSITE" id="PS50902"/>
    </source>
</evidence>
<keyword evidence="5" id="KW-0004">4Fe-4S</keyword>
<keyword evidence="10" id="KW-0408">Iron</keyword>
<dbReference type="Gene3D" id="3.20.20.70">
    <property type="entry name" value="Aldolase class I"/>
    <property type="match status" value="1"/>
</dbReference>
<evidence type="ECO:0000256" key="9">
    <source>
        <dbReference type="ARBA" id="ARBA00022741"/>
    </source>
</evidence>
<dbReference type="PANTHER" id="PTHR13930:SF0">
    <property type="entry name" value="S-ADENOSYL-L-METHIONINE-DEPENDENT TRNA 4-DEMETHYLWYOSINE SYNTHASE TYW1-RELATED"/>
    <property type="match status" value="1"/>
</dbReference>
<dbReference type="InterPro" id="IPR029039">
    <property type="entry name" value="Flavoprotein-like_sf"/>
</dbReference>
<evidence type="ECO:0000259" key="17">
    <source>
        <dbReference type="PROSITE" id="PS51918"/>
    </source>
</evidence>
<evidence type="ECO:0000256" key="3">
    <source>
        <dbReference type="ARBA" id="ARBA00010115"/>
    </source>
</evidence>
<dbReference type="UniPathway" id="UPA00375"/>
<dbReference type="InterPro" id="IPR001094">
    <property type="entry name" value="Flavdoxin-like"/>
</dbReference>
<feature type="domain" description="Radical SAM core" evidence="17">
    <location>
        <begin position="358"/>
        <end position="612"/>
    </location>
</feature>
<evidence type="ECO:0000256" key="2">
    <source>
        <dbReference type="ARBA" id="ARBA00004797"/>
    </source>
</evidence>
<dbReference type="eggNOG" id="KOG1160">
    <property type="taxonomic scope" value="Eukaryota"/>
</dbReference>